<evidence type="ECO:0000256" key="9">
    <source>
        <dbReference type="SAM" id="MobiDB-lite"/>
    </source>
</evidence>
<proteinExistence type="inferred from homology"/>
<evidence type="ECO:0000313" key="12">
    <source>
        <dbReference type="Proteomes" id="UP000183407"/>
    </source>
</evidence>
<keyword evidence="2 8" id="KW-0813">Transport</keyword>
<feature type="region of interest" description="Disordered" evidence="9">
    <location>
        <begin position="1"/>
        <end position="32"/>
    </location>
</feature>
<evidence type="ECO:0000256" key="4">
    <source>
        <dbReference type="ARBA" id="ARBA00022519"/>
    </source>
</evidence>
<gene>
    <name evidence="11" type="ORF">SAMN04490220_5783</name>
</gene>
<name>A0A1H5E233_RHOJO</name>
<dbReference type="InterPro" id="IPR035906">
    <property type="entry name" value="MetI-like_sf"/>
</dbReference>
<feature type="transmembrane region" description="Helical" evidence="8">
    <location>
        <begin position="170"/>
        <end position="192"/>
    </location>
</feature>
<feature type="transmembrane region" description="Helical" evidence="8">
    <location>
        <begin position="417"/>
        <end position="438"/>
    </location>
</feature>
<feature type="domain" description="ABC transmembrane type-1" evidence="10">
    <location>
        <begin position="90"/>
        <end position="292"/>
    </location>
</feature>
<reference evidence="12" key="1">
    <citation type="submission" date="2016-10" db="EMBL/GenBank/DDBJ databases">
        <authorList>
            <person name="Varghese N."/>
        </authorList>
    </citation>
    <scope>NUCLEOTIDE SEQUENCE [LARGE SCALE GENOMIC DNA]</scope>
    <source>
        <strain evidence="12">DSM 44719</strain>
    </source>
</reference>
<evidence type="ECO:0000256" key="2">
    <source>
        <dbReference type="ARBA" id="ARBA00022448"/>
    </source>
</evidence>
<dbReference type="CDD" id="cd06261">
    <property type="entry name" value="TM_PBP2"/>
    <property type="match status" value="2"/>
</dbReference>
<dbReference type="InterPro" id="IPR000515">
    <property type="entry name" value="MetI-like"/>
</dbReference>
<organism evidence="11 12">
    <name type="scientific">Rhodococcus jostii</name>
    <dbReference type="NCBI Taxonomy" id="132919"/>
    <lineage>
        <taxon>Bacteria</taxon>
        <taxon>Bacillati</taxon>
        <taxon>Actinomycetota</taxon>
        <taxon>Actinomycetes</taxon>
        <taxon>Mycobacteriales</taxon>
        <taxon>Nocardiaceae</taxon>
        <taxon>Rhodococcus</taxon>
    </lineage>
</organism>
<evidence type="ECO:0000256" key="6">
    <source>
        <dbReference type="ARBA" id="ARBA00022989"/>
    </source>
</evidence>
<dbReference type="Gene3D" id="1.10.3720.10">
    <property type="entry name" value="MetI-like"/>
    <property type="match status" value="2"/>
</dbReference>
<dbReference type="PANTHER" id="PTHR43357:SF4">
    <property type="entry name" value="INNER MEMBRANE ABC TRANSPORTER PERMEASE PROTEIN YDCV"/>
    <property type="match status" value="1"/>
</dbReference>
<evidence type="ECO:0000313" key="11">
    <source>
        <dbReference type="EMBL" id="SED85181.1"/>
    </source>
</evidence>
<keyword evidence="4" id="KW-0997">Cell inner membrane</keyword>
<dbReference type="Pfam" id="PF00528">
    <property type="entry name" value="BPD_transp_1"/>
    <property type="match status" value="2"/>
</dbReference>
<dbReference type="PROSITE" id="PS50928">
    <property type="entry name" value="ABC_TM1"/>
    <property type="match status" value="2"/>
</dbReference>
<dbReference type="SUPFAM" id="SSF161098">
    <property type="entry name" value="MetI-like"/>
    <property type="match status" value="2"/>
</dbReference>
<dbReference type="AlphaFoldDB" id="A0A1H5E233"/>
<feature type="transmembrane region" description="Helical" evidence="8">
    <location>
        <begin position="510"/>
        <end position="536"/>
    </location>
</feature>
<feature type="transmembrane region" description="Helical" evidence="8">
    <location>
        <begin position="385"/>
        <end position="405"/>
    </location>
</feature>
<protein>
    <submittedName>
        <fullName evidence="11">Iron(III) transport system permease protein</fullName>
    </submittedName>
</protein>
<evidence type="ECO:0000256" key="3">
    <source>
        <dbReference type="ARBA" id="ARBA00022475"/>
    </source>
</evidence>
<evidence type="ECO:0000256" key="5">
    <source>
        <dbReference type="ARBA" id="ARBA00022692"/>
    </source>
</evidence>
<feature type="transmembrane region" description="Helical" evidence="8">
    <location>
        <begin position="556"/>
        <end position="577"/>
    </location>
</feature>
<keyword evidence="5 8" id="KW-0812">Transmembrane</keyword>
<dbReference type="RefSeq" id="WP_073359599.1">
    <property type="nucleotide sequence ID" value="NZ_FNTL01000004.1"/>
</dbReference>
<dbReference type="EMBL" id="FNTL01000004">
    <property type="protein sequence ID" value="SED85181.1"/>
    <property type="molecule type" value="Genomic_DNA"/>
</dbReference>
<feature type="domain" description="ABC transmembrane type-1" evidence="10">
    <location>
        <begin position="379"/>
        <end position="574"/>
    </location>
</feature>
<sequence length="599" mass="63049">MSTPAAIDQPPLPHTAAASAPPRPPRRSLRSRLPGSSSDRFVYVLAAPVLAILAFFVVIPMAYTAITSTGGDGAADNYGTFLSGASGTALMLSVGISVASVLGCGLVGSALAILLNRFDFPGRRVLETVAILPMALPPLIGAVSFVLLYSETGIVPRALSQWFGVDPATVSVSGVGGVLLVHVFTMYPFFYLPVAAGLAGMDSSLESAAYNLGASRWRVWRTVLLPMLTPALVSGALLTFMISMASFTAPQLYNVQTLTMQIVSTKTVGNQELAAAQATVLAMVSILFLIGMKWYQGRRTHRSLSKGIQRDRTVSTGPIRIVAGIGTAVLTVLLMAPVLTIVLVSFSVDSSWTTQVIPPTYTLGNYTTLFTDPASLLPISVSVQMSFLATIGAITIGACASYVVARWRGPGRNTVDIMVMLPWALPGTVIGVNLVNAFNEPQPSNLGLSLVGTLWILPIAYFVRFVPLVFRSTNAALDTIDPSLEEAARNLGAGPLSVLRTVTIPLVSKGILAGALLAFVDGVGEYVASVVIYPASYPPLSVEIYNRIYSSEFGTAAAYGTLQIALILAVLIINSRLQGDRRGRRGKAAAVAATAVPTT</sequence>
<dbReference type="GO" id="GO:0055085">
    <property type="term" value="P:transmembrane transport"/>
    <property type="evidence" value="ECO:0007669"/>
    <property type="project" value="InterPro"/>
</dbReference>
<keyword evidence="3" id="KW-1003">Cell membrane</keyword>
<keyword evidence="7 8" id="KW-0472">Membrane</keyword>
<dbReference type="PANTHER" id="PTHR43357">
    <property type="entry name" value="INNER MEMBRANE ABC TRANSPORTER PERMEASE PROTEIN YDCV"/>
    <property type="match status" value="1"/>
</dbReference>
<feature type="transmembrane region" description="Helical" evidence="8">
    <location>
        <begin position="223"/>
        <end position="253"/>
    </location>
</feature>
<feature type="transmembrane region" description="Helical" evidence="8">
    <location>
        <begin position="444"/>
        <end position="463"/>
    </location>
</feature>
<evidence type="ECO:0000256" key="1">
    <source>
        <dbReference type="ARBA" id="ARBA00004429"/>
    </source>
</evidence>
<feature type="transmembrane region" description="Helical" evidence="8">
    <location>
        <begin position="41"/>
        <end position="63"/>
    </location>
</feature>
<evidence type="ECO:0000256" key="8">
    <source>
        <dbReference type="RuleBase" id="RU363032"/>
    </source>
</evidence>
<feature type="transmembrane region" description="Helical" evidence="8">
    <location>
        <begin position="317"/>
        <end position="346"/>
    </location>
</feature>
<evidence type="ECO:0000256" key="7">
    <source>
        <dbReference type="ARBA" id="ARBA00023136"/>
    </source>
</evidence>
<feature type="transmembrane region" description="Helical" evidence="8">
    <location>
        <begin position="128"/>
        <end position="150"/>
    </location>
</feature>
<accession>A0A1H5E233</accession>
<feature type="transmembrane region" description="Helical" evidence="8">
    <location>
        <begin position="273"/>
        <end position="296"/>
    </location>
</feature>
<comment type="similarity">
    <text evidence="8">Belongs to the binding-protein-dependent transport system permease family.</text>
</comment>
<keyword evidence="6 8" id="KW-1133">Transmembrane helix</keyword>
<feature type="transmembrane region" description="Helical" evidence="8">
    <location>
        <begin position="90"/>
        <end position="116"/>
    </location>
</feature>
<dbReference type="OrthoDB" id="5100908at2"/>
<comment type="subcellular location">
    <subcellularLocation>
        <location evidence="1">Cell inner membrane</location>
        <topology evidence="1">Multi-pass membrane protein</topology>
    </subcellularLocation>
    <subcellularLocation>
        <location evidence="8">Cell membrane</location>
        <topology evidence="8">Multi-pass membrane protein</topology>
    </subcellularLocation>
</comment>
<dbReference type="GO" id="GO:0005886">
    <property type="term" value="C:plasma membrane"/>
    <property type="evidence" value="ECO:0007669"/>
    <property type="project" value="UniProtKB-SubCell"/>
</dbReference>
<dbReference type="Proteomes" id="UP000183407">
    <property type="component" value="Unassembled WGS sequence"/>
</dbReference>
<evidence type="ECO:0000259" key="10">
    <source>
        <dbReference type="PROSITE" id="PS50928"/>
    </source>
</evidence>